<evidence type="ECO:0000313" key="4">
    <source>
        <dbReference type="EMBL" id="CCC81377.1"/>
    </source>
</evidence>
<keyword evidence="1 4" id="KW-0489">Methyltransferase</keyword>
<name>G4RP82_THETK</name>
<evidence type="ECO:0000256" key="3">
    <source>
        <dbReference type="ARBA" id="ARBA00022691"/>
    </source>
</evidence>
<dbReference type="Gene3D" id="3.40.50.150">
    <property type="entry name" value="Vaccinia Virus protein VP39"/>
    <property type="match status" value="1"/>
</dbReference>
<dbReference type="InterPro" id="IPR026170">
    <property type="entry name" value="FAM173A/B"/>
</dbReference>
<dbReference type="GO" id="GO:0016279">
    <property type="term" value="F:protein-lysine N-methyltransferase activity"/>
    <property type="evidence" value="ECO:0007669"/>
    <property type="project" value="InterPro"/>
</dbReference>
<dbReference type="Gene3D" id="1.10.10.10">
    <property type="entry name" value="Winged helix-like DNA-binding domain superfamily/Winged helix DNA-binding domain"/>
    <property type="match status" value="1"/>
</dbReference>
<sequence>MSELKSLSLSKAMESPSYPWDLPLVNLYGDVVLTFMYYDVPFVPTPEVVVRRMLQLARVRPGEVLYDLGSGDGRIVIMAAKEFGAYARGIEIRKDLYEQSMARIRDLGLEGRAVILNTNFFDADISDADVVTMYLLTSVNERLKPKLEKELRPGTRIVSHDFEVSGWRPLVVEEIYEEWRSHKIYLYKIPGKEVPVPSSRAGKVDDPLAERVMALVDGNNSIEDIASKLNMTPREVRNVVNKLMGAGLVEEIRIIR</sequence>
<accession>G4RP82</accession>
<dbReference type="HOGENOM" id="CLU_068443_0_1_2"/>
<reference evidence="4 5" key="1">
    <citation type="journal article" date="2011" name="PLoS ONE">
        <title>The complete genome sequence of Thermoproteus tenax: a physiologically versatile member of the Crenarchaeota.</title>
        <authorList>
            <person name="Siebers B."/>
            <person name="Zaparty M."/>
            <person name="Raddatz G."/>
            <person name="Tjaden B."/>
            <person name="Albers S.V."/>
            <person name="Bell S.D."/>
            <person name="Blombach F."/>
            <person name="Kletzin A."/>
            <person name="Kyrpides N."/>
            <person name="Lanz C."/>
            <person name="Plagens A."/>
            <person name="Rampp M."/>
            <person name="Rosinus A."/>
            <person name="von Jan M."/>
            <person name="Makarova K.S."/>
            <person name="Klenk H.P."/>
            <person name="Schuster S.C."/>
            <person name="Hensel R."/>
        </authorList>
    </citation>
    <scope>NUCLEOTIDE SEQUENCE [LARGE SCALE GENOMIC DNA]</scope>
    <source>
        <strain evidence="5">ATCC 35583 / DSM 2078 / JCM 9277 / NBRC 100435 / Kra 1</strain>
    </source>
</reference>
<dbReference type="PANTHER" id="PTHR13610">
    <property type="entry name" value="METHYLTRANSFERASE DOMAIN-CONTAINING PROTEIN"/>
    <property type="match status" value="1"/>
</dbReference>
<dbReference type="PATRIC" id="fig|768679.9.peg.731"/>
<dbReference type="eggNOG" id="arCOG01631">
    <property type="taxonomic scope" value="Archaea"/>
</dbReference>
<dbReference type="AlphaFoldDB" id="G4RP82"/>
<evidence type="ECO:0000256" key="1">
    <source>
        <dbReference type="ARBA" id="ARBA00022603"/>
    </source>
</evidence>
<dbReference type="SUPFAM" id="SSF46785">
    <property type="entry name" value="Winged helix' DNA-binding domain"/>
    <property type="match status" value="1"/>
</dbReference>
<dbReference type="GO" id="GO:0032259">
    <property type="term" value="P:methylation"/>
    <property type="evidence" value="ECO:0007669"/>
    <property type="project" value="UniProtKB-KW"/>
</dbReference>
<dbReference type="PANTHER" id="PTHR13610:SF11">
    <property type="entry name" value="METHYLTRANSFERASE DOMAIN-CONTAINING PROTEIN"/>
    <property type="match status" value="1"/>
</dbReference>
<evidence type="ECO:0000256" key="2">
    <source>
        <dbReference type="ARBA" id="ARBA00022679"/>
    </source>
</evidence>
<protein>
    <submittedName>
        <fullName evidence="4">SAM-dependent methyltransferase</fullName>
    </submittedName>
</protein>
<dbReference type="STRING" id="768679.TTX_0720"/>
<dbReference type="SUPFAM" id="SSF53335">
    <property type="entry name" value="S-adenosyl-L-methionine-dependent methyltransferases"/>
    <property type="match status" value="1"/>
</dbReference>
<keyword evidence="2" id="KW-0808">Transferase</keyword>
<dbReference type="InterPro" id="IPR036390">
    <property type="entry name" value="WH_DNA-bd_sf"/>
</dbReference>
<gene>
    <name evidence="4" type="ordered locus">TTX_0720</name>
</gene>
<dbReference type="EMBL" id="FN869859">
    <property type="protein sequence ID" value="CCC81377.1"/>
    <property type="molecule type" value="Genomic_DNA"/>
</dbReference>
<dbReference type="PaxDb" id="768679-TTX_0720"/>
<dbReference type="InterPro" id="IPR029063">
    <property type="entry name" value="SAM-dependent_MTases_sf"/>
</dbReference>
<dbReference type="Proteomes" id="UP000002654">
    <property type="component" value="Chromosome"/>
</dbReference>
<dbReference type="InterPro" id="IPR036388">
    <property type="entry name" value="WH-like_DNA-bd_sf"/>
</dbReference>
<keyword evidence="3" id="KW-0949">S-adenosyl-L-methionine</keyword>
<dbReference type="CDD" id="cd02440">
    <property type="entry name" value="AdoMet_MTases"/>
    <property type="match status" value="1"/>
</dbReference>
<keyword evidence="5" id="KW-1185">Reference proteome</keyword>
<evidence type="ECO:0000313" key="5">
    <source>
        <dbReference type="Proteomes" id="UP000002654"/>
    </source>
</evidence>
<dbReference type="Pfam" id="PF02353">
    <property type="entry name" value="CMAS"/>
    <property type="match status" value="1"/>
</dbReference>
<organism evidence="4 5">
    <name type="scientific">Thermoproteus tenax (strain ATCC 35583 / DSM 2078 / JCM 9277 / NBRC 100435 / Kra 1)</name>
    <dbReference type="NCBI Taxonomy" id="768679"/>
    <lineage>
        <taxon>Archaea</taxon>
        <taxon>Thermoproteota</taxon>
        <taxon>Thermoprotei</taxon>
        <taxon>Thermoproteales</taxon>
        <taxon>Thermoproteaceae</taxon>
        <taxon>Thermoproteus</taxon>
    </lineage>
</organism>
<proteinExistence type="predicted"/>
<dbReference type="KEGG" id="ttn:TTX_0720"/>